<evidence type="ECO:0000313" key="9">
    <source>
        <dbReference type="Proteomes" id="UP000075635"/>
    </source>
</evidence>
<dbReference type="Gene3D" id="3.30.70.2740">
    <property type="match status" value="1"/>
</dbReference>
<dbReference type="InterPro" id="IPR036318">
    <property type="entry name" value="FAD-bd_PCMH-like_sf"/>
</dbReference>
<reference evidence="8 9" key="1">
    <citation type="submission" date="2014-02" db="EMBL/GenBank/DDBJ databases">
        <title>The small core and large imbalanced accessory genome model reveals a collaborative survival strategy of Sorangium cellulosum strains in nature.</title>
        <authorList>
            <person name="Han K."/>
            <person name="Peng R."/>
            <person name="Blom J."/>
            <person name="Li Y.-Z."/>
        </authorList>
    </citation>
    <scope>NUCLEOTIDE SEQUENCE [LARGE SCALE GENOMIC DNA]</scope>
    <source>
        <strain evidence="8 9">So0011-07</strain>
    </source>
</reference>
<dbReference type="InterPro" id="IPR016164">
    <property type="entry name" value="FAD-linked_Oxase-like_C"/>
</dbReference>
<dbReference type="GO" id="GO:0071949">
    <property type="term" value="F:FAD binding"/>
    <property type="evidence" value="ECO:0007669"/>
    <property type="project" value="InterPro"/>
</dbReference>
<dbReference type="FunFam" id="3.30.70.2740:FF:000001">
    <property type="entry name" value="D-lactate dehydrogenase mitochondrial"/>
    <property type="match status" value="1"/>
</dbReference>
<dbReference type="Pfam" id="PF02913">
    <property type="entry name" value="FAD-oxidase_C"/>
    <property type="match status" value="1"/>
</dbReference>
<evidence type="ECO:0000259" key="7">
    <source>
        <dbReference type="PROSITE" id="PS51387"/>
    </source>
</evidence>
<dbReference type="AlphaFoldDB" id="A0A150RNI7"/>
<dbReference type="InterPro" id="IPR016166">
    <property type="entry name" value="FAD-bd_PCMH"/>
</dbReference>
<dbReference type="Pfam" id="PF01565">
    <property type="entry name" value="FAD_binding_4"/>
    <property type="match status" value="1"/>
</dbReference>
<protein>
    <submittedName>
        <fullName evidence="8">FAD-linked oxidase</fullName>
    </submittedName>
</protein>
<evidence type="ECO:0000256" key="6">
    <source>
        <dbReference type="SAM" id="MobiDB-lite"/>
    </source>
</evidence>
<dbReference type="InterPro" id="IPR016171">
    <property type="entry name" value="Vanillyl_alc_oxidase_C-sub2"/>
</dbReference>
<evidence type="ECO:0000256" key="1">
    <source>
        <dbReference type="ARBA" id="ARBA00001974"/>
    </source>
</evidence>
<dbReference type="Gene3D" id="3.30.465.10">
    <property type="match status" value="1"/>
</dbReference>
<organism evidence="8 9">
    <name type="scientific">Sorangium cellulosum</name>
    <name type="common">Polyangium cellulosum</name>
    <dbReference type="NCBI Taxonomy" id="56"/>
    <lineage>
        <taxon>Bacteria</taxon>
        <taxon>Pseudomonadati</taxon>
        <taxon>Myxococcota</taxon>
        <taxon>Polyangia</taxon>
        <taxon>Polyangiales</taxon>
        <taxon>Polyangiaceae</taxon>
        <taxon>Sorangium</taxon>
    </lineage>
</organism>
<dbReference type="InterPro" id="IPR051914">
    <property type="entry name" value="FAD-linked_OxidoTrans_Type4"/>
</dbReference>
<dbReference type="PANTHER" id="PTHR42934:SF2">
    <property type="entry name" value="GLYCOLATE OXIDASE SUBUNIT GLCD"/>
    <property type="match status" value="1"/>
</dbReference>
<feature type="region of interest" description="Disordered" evidence="6">
    <location>
        <begin position="445"/>
        <end position="469"/>
    </location>
</feature>
<dbReference type="SUPFAM" id="SSF55103">
    <property type="entry name" value="FAD-linked oxidases, C-terminal domain"/>
    <property type="match status" value="1"/>
</dbReference>
<accession>A0A150RNI7</accession>
<evidence type="ECO:0000313" key="8">
    <source>
        <dbReference type="EMBL" id="KYF81827.1"/>
    </source>
</evidence>
<dbReference type="Gene3D" id="1.10.45.10">
    <property type="entry name" value="Vanillyl-alcohol Oxidase, Chain A, domain 4"/>
    <property type="match status" value="1"/>
</dbReference>
<keyword evidence="3" id="KW-0285">Flavoprotein</keyword>
<dbReference type="GO" id="GO:0016491">
    <property type="term" value="F:oxidoreductase activity"/>
    <property type="evidence" value="ECO:0007669"/>
    <property type="project" value="UniProtKB-KW"/>
</dbReference>
<keyword evidence="4" id="KW-0274">FAD</keyword>
<name>A0A150RNI7_SORCE</name>
<evidence type="ECO:0000256" key="4">
    <source>
        <dbReference type="ARBA" id="ARBA00022827"/>
    </source>
</evidence>
<evidence type="ECO:0000256" key="2">
    <source>
        <dbReference type="ARBA" id="ARBA00008000"/>
    </source>
</evidence>
<dbReference type="SUPFAM" id="SSF56176">
    <property type="entry name" value="FAD-binding/transporter-associated domain-like"/>
    <property type="match status" value="1"/>
</dbReference>
<keyword evidence="5" id="KW-0560">Oxidoreductase</keyword>
<comment type="cofactor">
    <cofactor evidence="1">
        <name>FAD</name>
        <dbReference type="ChEBI" id="CHEBI:57692"/>
    </cofactor>
</comment>
<proteinExistence type="inferred from homology"/>
<dbReference type="PROSITE" id="PS51387">
    <property type="entry name" value="FAD_PCMH"/>
    <property type="match status" value="1"/>
</dbReference>
<sequence>MSPLDELVGLLGDGLVTDRDVMDGYRHDKAIWAVGGWPRALARPSSTAEVQELARWATRHGVALVPRGAGTGVAGGATAIHGCVVVSFERMSRILAIDEAAMLAVVQPGVINGDLKAAARERGLWYPPDPSSYAMSSIGGNVATNAGGLCCVKYGVTADYVLGLEAVLADGTVIRTGGRSRKDVAGYDLTRLLVGSEGTLALVTEITLRLRRPPPPSATLVATFGSLEASGRAVAAIVRSVDASLLEIMDRTAVRAVEAHARLELDTEAAAMLIAQSDAPGSAELGRMQEACEGAGATMVLTTEDEGEGQMLLMARRLALTALERLGTVLVDDVAVPLPQLPEMFRRIDAIVAESETMVGTVAHAGDGNLHPLVVFDRNDAAAEARAVAAFEAVMAQALELGGTITGEHGVGTLKCAFLARQVGAASLALQRRIKAAFDPGGILNPGKVIGPPPGNPGNPGKRPGGDPT</sequence>
<dbReference type="InterPro" id="IPR016169">
    <property type="entry name" value="FAD-bd_PCMH_sub2"/>
</dbReference>
<evidence type="ECO:0000256" key="5">
    <source>
        <dbReference type="ARBA" id="ARBA00023002"/>
    </source>
</evidence>
<feature type="domain" description="FAD-binding PCMH-type" evidence="7">
    <location>
        <begin position="34"/>
        <end position="213"/>
    </location>
</feature>
<gene>
    <name evidence="8" type="ORF">BE17_19175</name>
</gene>
<dbReference type="FunFam" id="1.10.45.10:FF:000001">
    <property type="entry name" value="D-lactate dehydrogenase mitochondrial"/>
    <property type="match status" value="1"/>
</dbReference>
<dbReference type="EMBL" id="JEMB01002345">
    <property type="protein sequence ID" value="KYF81827.1"/>
    <property type="molecule type" value="Genomic_DNA"/>
</dbReference>
<dbReference type="InterPro" id="IPR006094">
    <property type="entry name" value="Oxid_FAD_bind_N"/>
</dbReference>
<comment type="similarity">
    <text evidence="2">Belongs to the FAD-binding oxidoreductase/transferase type 4 family.</text>
</comment>
<evidence type="ECO:0000256" key="3">
    <source>
        <dbReference type="ARBA" id="ARBA00022630"/>
    </source>
</evidence>
<dbReference type="Proteomes" id="UP000075635">
    <property type="component" value="Unassembled WGS sequence"/>
</dbReference>
<comment type="caution">
    <text evidence="8">The sequence shown here is derived from an EMBL/GenBank/DDBJ whole genome shotgun (WGS) entry which is preliminary data.</text>
</comment>
<dbReference type="PANTHER" id="PTHR42934">
    <property type="entry name" value="GLYCOLATE OXIDASE SUBUNIT GLCD"/>
    <property type="match status" value="1"/>
</dbReference>
<dbReference type="InterPro" id="IPR004113">
    <property type="entry name" value="FAD-bd_oxidored_4_C"/>
</dbReference>